<dbReference type="NCBIfam" id="TIGR02501">
    <property type="entry name" value="type_III_yscE"/>
    <property type="match status" value="1"/>
</dbReference>
<dbReference type="EMBL" id="OBKZ01000045">
    <property type="protein sequence ID" value="SOB54254.1"/>
    <property type="molecule type" value="Genomic_DNA"/>
</dbReference>
<dbReference type="InterPro" id="IPR012671">
    <property type="entry name" value="T3SS_PscE/YscE"/>
</dbReference>
<proteinExistence type="predicted"/>
<gene>
    <name evidence="1" type="primary">pscE</name>
    <name evidence="1" type="ORF">PLUA15_50127</name>
</gene>
<name>A0AAX2HBU1_9PSED</name>
<evidence type="ECO:0000313" key="2">
    <source>
        <dbReference type="Proteomes" id="UP000219564"/>
    </source>
</evidence>
<comment type="caution">
    <text evidence="1">The sequence shown here is derived from an EMBL/GenBank/DDBJ whole genome shotgun (WGS) entry which is preliminary data.</text>
</comment>
<dbReference type="Proteomes" id="UP000219564">
    <property type="component" value="Unassembled WGS sequence"/>
</dbReference>
<evidence type="ECO:0000313" key="1">
    <source>
        <dbReference type="EMBL" id="SOB54254.1"/>
    </source>
</evidence>
<organism evidence="1 2">
    <name type="scientific">Pseudomonas lundensis</name>
    <dbReference type="NCBI Taxonomy" id="86185"/>
    <lineage>
        <taxon>Bacteria</taxon>
        <taxon>Pseudomonadati</taxon>
        <taxon>Pseudomonadota</taxon>
        <taxon>Gammaproteobacteria</taxon>
        <taxon>Pseudomonadales</taxon>
        <taxon>Pseudomonadaceae</taxon>
        <taxon>Pseudomonas</taxon>
    </lineage>
</organism>
<dbReference type="Gene3D" id="1.20.5.420">
    <property type="entry name" value="Immunoglobulin FC, subunit C"/>
    <property type="match status" value="1"/>
</dbReference>
<reference evidence="1 2" key="1">
    <citation type="submission" date="2017-08" db="EMBL/GenBank/DDBJ databases">
        <authorList>
            <person name="Chaillou S."/>
        </authorList>
    </citation>
    <scope>NUCLEOTIDE SEQUENCE [LARGE SCALE GENOMIC DNA]</scope>
    <source>
        <strain evidence="1 2">MFPA15A1205</strain>
    </source>
</reference>
<accession>A0AAX2HBU1</accession>
<dbReference type="RefSeq" id="WP_047278290.1">
    <property type="nucleotide sequence ID" value="NZ_CP075177.1"/>
</dbReference>
<dbReference type="Pfam" id="PF08988">
    <property type="entry name" value="T3SS_needle_E"/>
    <property type="match status" value="1"/>
</dbReference>
<protein>
    <submittedName>
        <fullName evidence="1">Type III export protein PscE</fullName>
    </submittedName>
</protein>
<dbReference type="AlphaFoldDB" id="A0AAX2HBU1"/>
<dbReference type="KEGG" id="plq:AA042_08575"/>
<sequence length="68" mass="7515">MMTALEERLSREGAGYHAQVRATLQSAQNDCKQRLHKGATPAQYQQWQQEAQALEAALSILDTLKGAC</sequence>